<evidence type="ECO:0000256" key="3">
    <source>
        <dbReference type="ARBA" id="ARBA00012584"/>
    </source>
</evidence>
<keyword evidence="10 13" id="KW-0067">ATP-binding</keyword>
<protein>
    <recommendedName>
        <fullName evidence="4 13">Threonylcarbamoyl-AMP synthase</fullName>
        <shortName evidence="13">TC-AMP synthase</shortName>
        <ecNumber evidence="3 13">2.7.7.87</ecNumber>
    </recommendedName>
    <alternativeName>
        <fullName evidence="11 13">L-threonylcarbamoyladenylate synthase</fullName>
    </alternativeName>
</protein>
<dbReference type="EC" id="2.7.7.87" evidence="3 13"/>
<keyword evidence="6 13" id="KW-0808">Transferase</keyword>
<dbReference type="Pfam" id="PF01300">
    <property type="entry name" value="Sua5_yciO_yrdC"/>
    <property type="match status" value="1"/>
</dbReference>
<dbReference type="Proteomes" id="UP000324065">
    <property type="component" value="Unassembled WGS sequence"/>
</dbReference>
<keyword evidence="18" id="KW-1185">Reference proteome</keyword>
<keyword evidence="7 13" id="KW-0819">tRNA processing</keyword>
<feature type="region of interest" description="Disordered" evidence="15">
    <location>
        <begin position="1"/>
        <end position="22"/>
    </location>
</feature>
<evidence type="ECO:0000256" key="8">
    <source>
        <dbReference type="ARBA" id="ARBA00022695"/>
    </source>
</evidence>
<dbReference type="InterPro" id="IPR005145">
    <property type="entry name" value="Sua5_C"/>
</dbReference>
<feature type="binding site" evidence="14">
    <location>
        <position position="163"/>
    </location>
    <ligand>
        <name>ATP</name>
        <dbReference type="ChEBI" id="CHEBI:30616"/>
    </ligand>
</feature>
<dbReference type="PANTHER" id="PTHR17490:SF16">
    <property type="entry name" value="THREONYLCARBAMOYL-AMP SYNTHASE"/>
    <property type="match status" value="1"/>
</dbReference>
<feature type="binding site" evidence="14">
    <location>
        <position position="46"/>
    </location>
    <ligand>
        <name>L-threonine</name>
        <dbReference type="ChEBI" id="CHEBI:57926"/>
    </ligand>
</feature>
<dbReference type="InterPro" id="IPR006070">
    <property type="entry name" value="Sua5-like_dom"/>
</dbReference>
<evidence type="ECO:0000256" key="10">
    <source>
        <dbReference type="ARBA" id="ARBA00022840"/>
    </source>
</evidence>
<dbReference type="SUPFAM" id="SSF55821">
    <property type="entry name" value="YrdC/RibB"/>
    <property type="match status" value="1"/>
</dbReference>
<comment type="function">
    <text evidence="13">Required for the formation of a threonylcarbamoyl group on adenosine at position 37 (t(6)A37) in tRNAs that read codons beginning with adenine.</text>
</comment>
<gene>
    <name evidence="17" type="ORF">F1188_13900</name>
</gene>
<dbReference type="RefSeq" id="WP_150063039.1">
    <property type="nucleotide sequence ID" value="NZ_JACHII010000012.1"/>
</dbReference>
<feature type="binding site" evidence="14">
    <location>
        <position position="129"/>
    </location>
    <ligand>
        <name>ATP</name>
        <dbReference type="ChEBI" id="CHEBI:30616"/>
    </ligand>
</feature>
<feature type="binding site" evidence="14">
    <location>
        <position position="133"/>
    </location>
    <ligand>
        <name>L-threonine</name>
        <dbReference type="ChEBI" id="CHEBI:57926"/>
    </ligand>
</feature>
<dbReference type="GO" id="GO:0003725">
    <property type="term" value="F:double-stranded RNA binding"/>
    <property type="evidence" value="ECO:0007669"/>
    <property type="project" value="UniProtKB-UniRule"/>
</dbReference>
<comment type="catalytic activity">
    <reaction evidence="12 13">
        <text>L-threonine + hydrogencarbonate + ATP = L-threonylcarbamoyladenylate + diphosphate + H2O</text>
        <dbReference type="Rhea" id="RHEA:36407"/>
        <dbReference type="ChEBI" id="CHEBI:15377"/>
        <dbReference type="ChEBI" id="CHEBI:17544"/>
        <dbReference type="ChEBI" id="CHEBI:30616"/>
        <dbReference type="ChEBI" id="CHEBI:33019"/>
        <dbReference type="ChEBI" id="CHEBI:57926"/>
        <dbReference type="ChEBI" id="CHEBI:73682"/>
        <dbReference type="EC" id="2.7.7.87"/>
    </reaction>
</comment>
<dbReference type="InterPro" id="IPR017945">
    <property type="entry name" value="DHBP_synth_RibB-like_a/b_dom"/>
</dbReference>
<feature type="region of interest" description="Disordered" evidence="15">
    <location>
        <begin position="225"/>
        <end position="245"/>
    </location>
</feature>
<evidence type="ECO:0000256" key="13">
    <source>
        <dbReference type="PIRNR" id="PIRNR004930"/>
    </source>
</evidence>
<dbReference type="Gene3D" id="3.40.50.11030">
    <property type="entry name" value="Threonylcarbamoyl-AMP synthase, C-terminal domain"/>
    <property type="match status" value="1"/>
</dbReference>
<dbReference type="OrthoDB" id="9814580at2"/>
<evidence type="ECO:0000256" key="14">
    <source>
        <dbReference type="PIRSR" id="PIRSR004930-1"/>
    </source>
</evidence>
<evidence type="ECO:0000256" key="7">
    <source>
        <dbReference type="ARBA" id="ARBA00022694"/>
    </source>
</evidence>
<dbReference type="GO" id="GO:0005524">
    <property type="term" value="F:ATP binding"/>
    <property type="evidence" value="ECO:0007669"/>
    <property type="project" value="UniProtKB-UniRule"/>
</dbReference>
<dbReference type="InterPro" id="IPR010923">
    <property type="entry name" value="T(6)A37_SUA5"/>
</dbReference>
<feature type="binding site" evidence="14">
    <location>
        <position position="155"/>
    </location>
    <ligand>
        <name>ATP</name>
        <dbReference type="ChEBI" id="CHEBI:30616"/>
    </ligand>
</feature>
<keyword evidence="8 13" id="KW-0548">Nucleotidyltransferase</keyword>
<comment type="similarity">
    <text evidence="2 13">Belongs to the SUA5 family.</text>
</comment>
<evidence type="ECO:0000313" key="17">
    <source>
        <dbReference type="EMBL" id="KAA5604908.1"/>
    </source>
</evidence>
<proteinExistence type="inferred from homology"/>
<name>A0A5M6IBB1_9PROT</name>
<dbReference type="PROSITE" id="PS51163">
    <property type="entry name" value="YRDC"/>
    <property type="match status" value="1"/>
</dbReference>
<feature type="binding site" evidence="14">
    <location>
        <position position="197"/>
    </location>
    <ligand>
        <name>L-threonine</name>
        <dbReference type="ChEBI" id="CHEBI:57926"/>
    </ligand>
</feature>
<evidence type="ECO:0000256" key="9">
    <source>
        <dbReference type="ARBA" id="ARBA00022741"/>
    </source>
</evidence>
<organism evidence="17 18">
    <name type="scientific">Roseospira marina</name>
    <dbReference type="NCBI Taxonomy" id="140057"/>
    <lineage>
        <taxon>Bacteria</taxon>
        <taxon>Pseudomonadati</taxon>
        <taxon>Pseudomonadota</taxon>
        <taxon>Alphaproteobacteria</taxon>
        <taxon>Rhodospirillales</taxon>
        <taxon>Rhodospirillaceae</taxon>
        <taxon>Roseospira</taxon>
    </lineage>
</organism>
<feature type="binding site" evidence="14">
    <location>
        <position position="69"/>
    </location>
    <ligand>
        <name>ATP</name>
        <dbReference type="ChEBI" id="CHEBI:30616"/>
    </ligand>
</feature>
<dbReference type="PANTHER" id="PTHR17490">
    <property type="entry name" value="SUA5"/>
    <property type="match status" value="1"/>
</dbReference>
<evidence type="ECO:0000259" key="16">
    <source>
        <dbReference type="PROSITE" id="PS51163"/>
    </source>
</evidence>
<dbReference type="InterPro" id="IPR050156">
    <property type="entry name" value="TC-AMP_synthase_SUA5"/>
</dbReference>
<evidence type="ECO:0000313" key="18">
    <source>
        <dbReference type="Proteomes" id="UP000324065"/>
    </source>
</evidence>
<evidence type="ECO:0000256" key="12">
    <source>
        <dbReference type="ARBA" id="ARBA00048366"/>
    </source>
</evidence>
<feature type="binding site" evidence="14">
    <location>
        <position position="78"/>
    </location>
    <ligand>
        <name>L-threonine</name>
        <dbReference type="ChEBI" id="CHEBI:57926"/>
    </ligand>
</feature>
<evidence type="ECO:0000256" key="1">
    <source>
        <dbReference type="ARBA" id="ARBA00004496"/>
    </source>
</evidence>
<dbReference type="PIRSF" id="PIRSF004930">
    <property type="entry name" value="Tln_factor_SUA5"/>
    <property type="match status" value="1"/>
</dbReference>
<reference evidence="17 18" key="1">
    <citation type="submission" date="2019-09" db="EMBL/GenBank/DDBJ databases">
        <title>Genome sequence of Roseospira marina, one of the more divergent members of the non-sulfur purple photosynthetic bacterial family, the Rhodospirillaceae.</title>
        <authorList>
            <person name="Meyer T."/>
            <person name="Kyndt J."/>
        </authorList>
    </citation>
    <scope>NUCLEOTIDE SEQUENCE [LARGE SCALE GENOMIC DNA]</scope>
    <source>
        <strain evidence="17 18">DSM 15113</strain>
    </source>
</reference>
<sequence length="344" mass="34241">MPSESDDTVPDGTSLSVTPSPADEPALVAAADALRAGRLVAFPTETVYGLGADARSDAAVAAIYAAKGRPAHNPIIVHVADLAAAAPLVDVTGAAARLADHFWPGPLTLVLRRAPDSPLCARVSAGGPTVAIRAPAHPVAQALLRRAALPVAAPSANRSGAVSPTTAAHVAADLGSVPAPMLALILDGGPCDVGVESTVLDLSGPAPRLLRPGGTTREALEAVLGHPIDGPDGGSSPTHGSGTVLASPGLLASHYAPARPVRLNAHAAHDGEALLGFGDTPGATLNLSPAGDPAEAARNLFAMLRALDRPPFRGIAVSPIPGAGLGQALNDRLARAAVPRPPSS</sequence>
<dbReference type="GO" id="GO:0008033">
    <property type="term" value="P:tRNA processing"/>
    <property type="evidence" value="ECO:0007669"/>
    <property type="project" value="UniProtKB-KW"/>
</dbReference>
<dbReference type="InterPro" id="IPR038385">
    <property type="entry name" value="Sua5/YwlC_C"/>
</dbReference>
<dbReference type="Gene3D" id="3.90.870.10">
    <property type="entry name" value="DHBP synthase"/>
    <property type="match status" value="1"/>
</dbReference>
<comment type="subcellular location">
    <subcellularLocation>
        <location evidence="1 13">Cytoplasm</location>
    </subcellularLocation>
</comment>
<evidence type="ECO:0000256" key="4">
    <source>
        <dbReference type="ARBA" id="ARBA00015492"/>
    </source>
</evidence>
<dbReference type="EMBL" id="VWPJ01000013">
    <property type="protein sequence ID" value="KAA5604908.1"/>
    <property type="molecule type" value="Genomic_DNA"/>
</dbReference>
<dbReference type="AlphaFoldDB" id="A0A5M6IBB1"/>
<dbReference type="GO" id="GO:0061710">
    <property type="term" value="F:L-threonylcarbamoyladenylate synthase"/>
    <property type="evidence" value="ECO:0007669"/>
    <property type="project" value="UniProtKB-EC"/>
</dbReference>
<dbReference type="Pfam" id="PF03481">
    <property type="entry name" value="Sua5_C"/>
    <property type="match status" value="1"/>
</dbReference>
<feature type="binding site" evidence="14">
    <location>
        <position position="153"/>
    </location>
    <ligand>
        <name>L-threonine</name>
        <dbReference type="ChEBI" id="CHEBI:57926"/>
    </ligand>
</feature>
<feature type="domain" description="YrdC-like" evidence="16">
    <location>
        <begin position="24"/>
        <end position="215"/>
    </location>
</feature>
<keyword evidence="9 13" id="KW-0547">Nucleotide-binding</keyword>
<dbReference type="GO" id="GO:0000049">
    <property type="term" value="F:tRNA binding"/>
    <property type="evidence" value="ECO:0007669"/>
    <property type="project" value="TreeGrafter"/>
</dbReference>
<comment type="caution">
    <text evidence="17">The sequence shown here is derived from an EMBL/GenBank/DDBJ whole genome shotgun (WGS) entry which is preliminary data.</text>
</comment>
<evidence type="ECO:0000256" key="15">
    <source>
        <dbReference type="SAM" id="MobiDB-lite"/>
    </source>
</evidence>
<dbReference type="GO" id="GO:0006450">
    <property type="term" value="P:regulation of translational fidelity"/>
    <property type="evidence" value="ECO:0007669"/>
    <property type="project" value="TreeGrafter"/>
</dbReference>
<keyword evidence="5 13" id="KW-0963">Cytoplasm</keyword>
<feature type="binding site" evidence="14">
    <location>
        <position position="211"/>
    </location>
    <ligand>
        <name>ATP</name>
        <dbReference type="ChEBI" id="CHEBI:30616"/>
    </ligand>
</feature>
<evidence type="ECO:0000256" key="11">
    <source>
        <dbReference type="ARBA" id="ARBA00029774"/>
    </source>
</evidence>
<accession>A0A5M6IBB1</accession>
<dbReference type="FunFam" id="3.90.870.10:FF:000009">
    <property type="entry name" value="Threonylcarbamoyl-AMP synthase, putative"/>
    <property type="match status" value="1"/>
</dbReference>
<evidence type="ECO:0000256" key="5">
    <source>
        <dbReference type="ARBA" id="ARBA00022490"/>
    </source>
</evidence>
<evidence type="ECO:0000256" key="2">
    <source>
        <dbReference type="ARBA" id="ARBA00007663"/>
    </source>
</evidence>
<dbReference type="NCBIfam" id="TIGR00057">
    <property type="entry name" value="L-threonylcarbamoyladenylate synthase"/>
    <property type="match status" value="1"/>
</dbReference>
<feature type="binding site" evidence="14">
    <location>
        <position position="73"/>
    </location>
    <ligand>
        <name>ATP</name>
        <dbReference type="ChEBI" id="CHEBI:30616"/>
    </ligand>
</feature>
<evidence type="ECO:0000256" key="6">
    <source>
        <dbReference type="ARBA" id="ARBA00022679"/>
    </source>
</evidence>
<dbReference type="GO" id="GO:0005737">
    <property type="term" value="C:cytoplasm"/>
    <property type="evidence" value="ECO:0007669"/>
    <property type="project" value="UniProtKB-SubCell"/>
</dbReference>
<feature type="binding site" evidence="14">
    <location>
        <position position="255"/>
    </location>
    <ligand>
        <name>ATP</name>
        <dbReference type="ChEBI" id="CHEBI:30616"/>
    </ligand>
</feature>